<gene>
    <name evidence="2" type="ORF">DICVIV_02376</name>
</gene>
<reference evidence="2 3" key="1">
    <citation type="submission" date="2013-11" db="EMBL/GenBank/DDBJ databases">
        <title>Draft genome of the bovine lungworm Dictyocaulus viviparus.</title>
        <authorList>
            <person name="Mitreva M."/>
        </authorList>
    </citation>
    <scope>NUCLEOTIDE SEQUENCE [LARGE SCALE GENOMIC DNA]</scope>
    <source>
        <strain evidence="2 3">HannoverDv2000</strain>
    </source>
</reference>
<protein>
    <recommendedName>
        <fullName evidence="1">BCD1 alpha/beta domain-containing protein</fullName>
    </recommendedName>
</protein>
<dbReference type="OrthoDB" id="272357at2759"/>
<dbReference type="STRING" id="29172.A0A0D8Y637"/>
<reference evidence="3" key="2">
    <citation type="journal article" date="2016" name="Sci. Rep.">
        <title>Dictyocaulus viviparus genome, variome and transcriptome elucidate lungworm biology and support future intervention.</title>
        <authorList>
            <person name="McNulty S.N."/>
            <person name="Strube C."/>
            <person name="Rosa B.A."/>
            <person name="Martin J.C."/>
            <person name="Tyagi R."/>
            <person name="Choi Y.J."/>
            <person name="Wang Q."/>
            <person name="Hallsworth Pepin K."/>
            <person name="Zhang X."/>
            <person name="Ozersky P."/>
            <person name="Wilson R.K."/>
            <person name="Sternberg P.W."/>
            <person name="Gasser R.B."/>
            <person name="Mitreva M."/>
        </authorList>
    </citation>
    <scope>NUCLEOTIDE SEQUENCE [LARGE SCALE GENOMIC DNA]</scope>
    <source>
        <strain evidence="3">HannoverDv2000</strain>
    </source>
</reference>
<name>A0A0D8Y637_DICVI</name>
<dbReference type="AlphaFoldDB" id="A0A0D8Y637"/>
<feature type="domain" description="BCD1 alpha/beta" evidence="1">
    <location>
        <begin position="2"/>
        <end position="59"/>
    </location>
</feature>
<accession>A0A0D8Y637</accession>
<evidence type="ECO:0000313" key="2">
    <source>
        <dbReference type="EMBL" id="KJH51459.1"/>
    </source>
</evidence>
<keyword evidence="3" id="KW-1185">Reference proteome</keyword>
<evidence type="ECO:0000259" key="1">
    <source>
        <dbReference type="Pfam" id="PF25790"/>
    </source>
</evidence>
<dbReference type="Proteomes" id="UP000053766">
    <property type="component" value="Unassembled WGS sequence"/>
</dbReference>
<evidence type="ECO:0000313" key="3">
    <source>
        <dbReference type="Proteomes" id="UP000053766"/>
    </source>
</evidence>
<organism evidence="2 3">
    <name type="scientific">Dictyocaulus viviparus</name>
    <name type="common">Bovine lungworm</name>
    <dbReference type="NCBI Taxonomy" id="29172"/>
    <lineage>
        <taxon>Eukaryota</taxon>
        <taxon>Metazoa</taxon>
        <taxon>Ecdysozoa</taxon>
        <taxon>Nematoda</taxon>
        <taxon>Chromadorea</taxon>
        <taxon>Rhabditida</taxon>
        <taxon>Rhabditina</taxon>
        <taxon>Rhabditomorpha</taxon>
        <taxon>Strongyloidea</taxon>
        <taxon>Metastrongylidae</taxon>
        <taxon>Dictyocaulus</taxon>
    </lineage>
</organism>
<proteinExistence type="predicted"/>
<dbReference type="EMBL" id="KN716183">
    <property type="protein sequence ID" value="KJH51459.1"/>
    <property type="molecule type" value="Genomic_DNA"/>
</dbReference>
<dbReference type="InterPro" id="IPR057721">
    <property type="entry name" value="BCD1_alpha/beta"/>
</dbReference>
<dbReference type="Pfam" id="PF25790">
    <property type="entry name" value="BCD1"/>
    <property type="match status" value="1"/>
</dbReference>
<sequence>MTPFIEGGIESLNGFMPVPNYEPERFYGINFEKDLLHNTRNRVIVNHPKIIITLDTEFISSHQVRGFFQLFNTYVLLLRSLDDDFDPFEPFEGPVRLPQSYLGAHETNSNSDEAQPKKHCVDQNDAIRKWGECIAQKEN</sequence>